<dbReference type="InterPro" id="IPR003593">
    <property type="entry name" value="AAA+_ATPase"/>
</dbReference>
<keyword evidence="2" id="KW-0547">Nucleotide-binding</keyword>
<evidence type="ECO:0000256" key="6">
    <source>
        <dbReference type="ARBA" id="ARBA00023135"/>
    </source>
</evidence>
<organism evidence="12 13">
    <name type="scientific">Treponema paraluiscuniculi</name>
    <dbReference type="NCBI Taxonomy" id="53435"/>
    <lineage>
        <taxon>Bacteria</taxon>
        <taxon>Pseudomonadati</taxon>
        <taxon>Spirochaetota</taxon>
        <taxon>Spirochaetia</taxon>
        <taxon>Spirochaetales</taxon>
        <taxon>Treponemataceae</taxon>
        <taxon>Treponema</taxon>
    </lineage>
</organism>
<dbReference type="NCBIfam" id="TIGR00959">
    <property type="entry name" value="ffh"/>
    <property type="match status" value="1"/>
</dbReference>
<dbReference type="InterPro" id="IPR022941">
    <property type="entry name" value="SRP54"/>
</dbReference>
<evidence type="ECO:0000256" key="9">
    <source>
        <dbReference type="ARBA" id="ARBA00048027"/>
    </source>
</evidence>
<dbReference type="InterPro" id="IPR004125">
    <property type="entry name" value="Signal_recog_particle_SRP54_M"/>
</dbReference>
<keyword evidence="7" id="KW-0687">Ribonucleoprotein</keyword>
<dbReference type="Pfam" id="PF00448">
    <property type="entry name" value="SRP54"/>
    <property type="match status" value="1"/>
</dbReference>
<evidence type="ECO:0000256" key="5">
    <source>
        <dbReference type="ARBA" id="ARBA00023134"/>
    </source>
</evidence>
<keyword evidence="5" id="KW-0342">GTP-binding</keyword>
<dbReference type="Gene3D" id="3.40.50.300">
    <property type="entry name" value="P-loop containing nucleotide triphosphate hydrolases"/>
    <property type="match status" value="1"/>
</dbReference>
<keyword evidence="4" id="KW-0694">RNA-binding</keyword>
<dbReference type="PANTHER" id="PTHR11564:SF5">
    <property type="entry name" value="SIGNAL RECOGNITION PARTICLE SUBUNIT SRP54"/>
    <property type="match status" value="1"/>
</dbReference>
<dbReference type="Pfam" id="PF02978">
    <property type="entry name" value="SRP_SPB"/>
    <property type="match status" value="1"/>
</dbReference>
<evidence type="ECO:0000256" key="7">
    <source>
        <dbReference type="ARBA" id="ARBA00023274"/>
    </source>
</evidence>
<gene>
    <name evidence="12" type="primary">ffh</name>
    <name evidence="12" type="ORF">TPLL2_0416</name>
</gene>
<dbReference type="SUPFAM" id="SSF52540">
    <property type="entry name" value="P-loop containing nucleoside triphosphate hydrolases"/>
    <property type="match status" value="1"/>
</dbReference>
<proteinExistence type="inferred from homology"/>
<dbReference type="EMBL" id="CP097901">
    <property type="protein sequence ID" value="WKC72287.1"/>
    <property type="molecule type" value="Genomic_DNA"/>
</dbReference>
<evidence type="ECO:0000256" key="2">
    <source>
        <dbReference type="ARBA" id="ARBA00022741"/>
    </source>
</evidence>
<keyword evidence="6" id="KW-0733">Signal recognition particle</keyword>
<dbReference type="InterPro" id="IPR036891">
    <property type="entry name" value="Signal_recog_part_SRP54_M_sf"/>
</dbReference>
<dbReference type="Gene3D" id="1.10.260.30">
    <property type="entry name" value="Signal recognition particle, SRP54 subunit, M-domain"/>
    <property type="match status" value="1"/>
</dbReference>
<evidence type="ECO:0000313" key="12">
    <source>
        <dbReference type="EMBL" id="WKC72287.1"/>
    </source>
</evidence>
<evidence type="ECO:0000256" key="1">
    <source>
        <dbReference type="ARBA" id="ARBA00005450"/>
    </source>
</evidence>
<dbReference type="Pfam" id="PF02881">
    <property type="entry name" value="SRP54_N"/>
    <property type="match status" value="1"/>
</dbReference>
<dbReference type="Gene3D" id="1.20.120.140">
    <property type="entry name" value="Signal recognition particle SRP54, nucleotide-binding domain"/>
    <property type="match status" value="1"/>
</dbReference>
<dbReference type="SMART" id="SM00963">
    <property type="entry name" value="SRP54_N"/>
    <property type="match status" value="1"/>
</dbReference>
<evidence type="ECO:0000256" key="10">
    <source>
        <dbReference type="SAM" id="MobiDB-lite"/>
    </source>
</evidence>
<dbReference type="InterPro" id="IPR004780">
    <property type="entry name" value="SRP"/>
</dbReference>
<evidence type="ECO:0000256" key="8">
    <source>
        <dbReference type="ARBA" id="ARBA00035672"/>
    </source>
</evidence>
<dbReference type="SMART" id="SM00962">
    <property type="entry name" value="SRP54"/>
    <property type="match status" value="1"/>
</dbReference>
<evidence type="ECO:0000256" key="4">
    <source>
        <dbReference type="ARBA" id="ARBA00022884"/>
    </source>
</evidence>
<keyword evidence="3" id="KW-0378">Hydrolase</keyword>
<comment type="similarity">
    <text evidence="1">Belongs to the GTP-binding SRP family. SRP54 subfamily.</text>
</comment>
<evidence type="ECO:0000256" key="3">
    <source>
        <dbReference type="ARBA" id="ARBA00022801"/>
    </source>
</evidence>
<keyword evidence="13" id="KW-1185">Reference proteome</keyword>
<dbReference type="PROSITE" id="PS00300">
    <property type="entry name" value="SRP54"/>
    <property type="match status" value="1"/>
</dbReference>
<feature type="domain" description="SRP54-type proteins GTP-binding" evidence="11">
    <location>
        <begin position="273"/>
        <end position="286"/>
    </location>
</feature>
<sequence length="453" mass="49196">MFEQLSASFKRIVGALGGRATISERNIQEAVESIKRALLDADVHVRVVRRFVNQTMQHAQGQTVLASVSPAQQFIKIVHERLTAFLGEHTRSLHLKGPDTQSIILLLGLQGSGKTTSAAKLAAYLKNAGRSPLLAACDHVRAAASAQLAVLGTHIGVPVYQHALPHEQQPCALDTARGALQYARSHGNDVLIIDTAGRLHVDAALMQELILLKETLVPVETLLVADALTGQTVVRIAEEFHAAVGISGVVLSKFDSDTRGGAALSLKSITGQPLLFVGTGERPQDFEPFHPERAAGRILGMGDVVSLVEKAQKAFDAQERARAQKKTQSHERFTLSDMLDHLQTIEKMGPLHSLVEMIPGLAGAVSADALDARAFKRQKAIIQSMTVQECDNSLIIGPSRRRRIAAGSGTSVADVNRLIKNFERMRTLMRKTAWQSRRAAHPKGDTPYGWPHR</sequence>
<name>A0ABY9E1A8_9SPIR</name>
<evidence type="ECO:0000313" key="13">
    <source>
        <dbReference type="Proteomes" id="UP001321460"/>
    </source>
</evidence>
<dbReference type="EC" id="3.6.5.4" evidence="8"/>
<reference evidence="12 13" key="1">
    <citation type="submission" date="2022-05" db="EMBL/GenBank/DDBJ databases">
        <title>Treponema leporis L2 test.</title>
        <authorList>
            <person name="Cejkova D."/>
        </authorList>
    </citation>
    <scope>NUCLEOTIDE SEQUENCE [LARGE SCALE GENOMIC DNA]</scope>
    <source>
        <strain evidence="12 13">L2</strain>
    </source>
</reference>
<feature type="region of interest" description="Disordered" evidence="10">
    <location>
        <begin position="433"/>
        <end position="453"/>
    </location>
</feature>
<dbReference type="Proteomes" id="UP001321460">
    <property type="component" value="Chromosome"/>
</dbReference>
<protein>
    <recommendedName>
        <fullName evidence="8">signal-recognition-particle GTPase</fullName>
        <ecNumber evidence="8">3.6.5.4</ecNumber>
    </recommendedName>
</protein>
<dbReference type="SMART" id="SM00382">
    <property type="entry name" value="AAA"/>
    <property type="match status" value="1"/>
</dbReference>
<dbReference type="InterPro" id="IPR013822">
    <property type="entry name" value="Signal_recog_particl_SRP54_hlx"/>
</dbReference>
<dbReference type="RefSeq" id="WP_013945071.1">
    <property type="nucleotide sequence ID" value="NZ_CP097901.1"/>
</dbReference>
<dbReference type="PANTHER" id="PTHR11564">
    <property type="entry name" value="SIGNAL RECOGNITION PARTICLE 54K PROTEIN SRP54"/>
    <property type="match status" value="1"/>
</dbReference>
<dbReference type="InterPro" id="IPR042101">
    <property type="entry name" value="SRP54_N_sf"/>
</dbReference>
<comment type="catalytic activity">
    <reaction evidence="9">
        <text>GTP + H2O = GDP + phosphate + H(+)</text>
        <dbReference type="Rhea" id="RHEA:19669"/>
        <dbReference type="ChEBI" id="CHEBI:15377"/>
        <dbReference type="ChEBI" id="CHEBI:15378"/>
        <dbReference type="ChEBI" id="CHEBI:37565"/>
        <dbReference type="ChEBI" id="CHEBI:43474"/>
        <dbReference type="ChEBI" id="CHEBI:58189"/>
        <dbReference type="EC" id="3.6.5.4"/>
    </reaction>
</comment>
<accession>A0ABY9E1A8</accession>
<evidence type="ECO:0000259" key="11">
    <source>
        <dbReference type="PROSITE" id="PS00300"/>
    </source>
</evidence>
<dbReference type="SUPFAM" id="SSF47446">
    <property type="entry name" value="Signal peptide-binding domain"/>
    <property type="match status" value="1"/>
</dbReference>
<dbReference type="InterPro" id="IPR000897">
    <property type="entry name" value="SRP54_GTPase_dom"/>
</dbReference>
<dbReference type="InterPro" id="IPR027417">
    <property type="entry name" value="P-loop_NTPase"/>
</dbReference>